<protein>
    <submittedName>
        <fullName evidence="1">Uncharacterized protein</fullName>
    </submittedName>
</protein>
<reference evidence="1 2" key="1">
    <citation type="submission" date="2022-05" db="EMBL/GenBank/DDBJ databases">
        <authorList>
            <consortium name="Genoscope - CEA"/>
            <person name="William W."/>
        </authorList>
    </citation>
    <scope>NUCLEOTIDE SEQUENCE [LARGE SCALE GENOMIC DNA]</scope>
</reference>
<evidence type="ECO:0000313" key="1">
    <source>
        <dbReference type="EMBL" id="CAH3029103.1"/>
    </source>
</evidence>
<dbReference type="EMBL" id="CALNXI010000552">
    <property type="protein sequence ID" value="CAH3029103.1"/>
    <property type="molecule type" value="Genomic_DNA"/>
</dbReference>
<evidence type="ECO:0000313" key="2">
    <source>
        <dbReference type="Proteomes" id="UP001159427"/>
    </source>
</evidence>
<sequence>MLIDEDDISNDVITFGTRFSIMFVYIRARFRFELTGRNLTAQSKKWNSNSRDVVASSPSFSRLAAKAPRRTYSQAFKAHDFFVPFHGSFQARSFHGDQSPRMVSLTLHPARHSLKACRAKWYVSRVQHLPGEKQSKWWQAPWRGMKSKSGDLLYQIQVEGFSDPSQLDQANAINAAFLEQLEEYQLPFPLPASPWRNHPISHI</sequence>
<name>A0ABN8MI36_9CNID</name>
<comment type="caution">
    <text evidence="1">The sequence shown here is derived from an EMBL/GenBank/DDBJ whole genome shotgun (WGS) entry which is preliminary data.</text>
</comment>
<keyword evidence="2" id="KW-1185">Reference proteome</keyword>
<organism evidence="1 2">
    <name type="scientific">Porites evermanni</name>
    <dbReference type="NCBI Taxonomy" id="104178"/>
    <lineage>
        <taxon>Eukaryota</taxon>
        <taxon>Metazoa</taxon>
        <taxon>Cnidaria</taxon>
        <taxon>Anthozoa</taxon>
        <taxon>Hexacorallia</taxon>
        <taxon>Scleractinia</taxon>
        <taxon>Fungiina</taxon>
        <taxon>Poritidae</taxon>
        <taxon>Porites</taxon>
    </lineage>
</organism>
<gene>
    <name evidence="1" type="ORF">PEVE_00035557</name>
</gene>
<accession>A0ABN8MI36</accession>
<proteinExistence type="predicted"/>
<dbReference type="Proteomes" id="UP001159427">
    <property type="component" value="Unassembled WGS sequence"/>
</dbReference>